<dbReference type="InterPro" id="IPR035901">
    <property type="entry name" value="GIY-YIG_endonuc_sf"/>
</dbReference>
<dbReference type="SUPFAM" id="SSF82771">
    <property type="entry name" value="GIY-YIG endonuclease"/>
    <property type="match status" value="1"/>
</dbReference>
<dbReference type="CDD" id="cd10451">
    <property type="entry name" value="GIY-YIG_LuxR_like"/>
    <property type="match status" value="1"/>
</dbReference>
<dbReference type="Proteomes" id="UP001597199">
    <property type="component" value="Unassembled WGS sequence"/>
</dbReference>
<comment type="caution">
    <text evidence="1">The sequence shown here is derived from an EMBL/GenBank/DDBJ whole genome shotgun (WGS) entry which is preliminary data.</text>
</comment>
<dbReference type="Gene3D" id="3.40.1440.10">
    <property type="entry name" value="GIY-YIG endonuclease"/>
    <property type="match status" value="1"/>
</dbReference>
<protein>
    <submittedName>
        <fullName evidence="1">GIY-YIG nuclease family protein</fullName>
    </submittedName>
</protein>
<sequence length="88" mass="10378">MIQIENTRTHQRFIAAVPNIKNRWVYYQLNLNRGAYHDQPLQRAWDADGAEAFAYSVLFKKDAAKVVNMRATLKDLLAEWTDRIHPEY</sequence>
<proteinExistence type="predicted"/>
<organism evidence="1 2">
    <name type="scientific">Lacticaseibacillus suilingensis</name>
    <dbReference type="NCBI Taxonomy" id="2799577"/>
    <lineage>
        <taxon>Bacteria</taxon>
        <taxon>Bacillati</taxon>
        <taxon>Bacillota</taxon>
        <taxon>Bacilli</taxon>
        <taxon>Lactobacillales</taxon>
        <taxon>Lactobacillaceae</taxon>
        <taxon>Lacticaseibacillus</taxon>
    </lineage>
</organism>
<dbReference type="RefSeq" id="WP_236000391.1">
    <property type="nucleotide sequence ID" value="NZ_BOLV01000003.1"/>
</dbReference>
<evidence type="ECO:0000313" key="1">
    <source>
        <dbReference type="EMBL" id="MFD1399071.1"/>
    </source>
</evidence>
<gene>
    <name evidence="1" type="ORF">ACFQ41_07090</name>
</gene>
<accession>A0ABW4BG88</accession>
<name>A0ABW4BG88_9LACO</name>
<dbReference type="EMBL" id="JBHTOA010000030">
    <property type="protein sequence ID" value="MFD1399071.1"/>
    <property type="molecule type" value="Genomic_DNA"/>
</dbReference>
<keyword evidence="2" id="KW-1185">Reference proteome</keyword>
<evidence type="ECO:0000313" key="2">
    <source>
        <dbReference type="Proteomes" id="UP001597199"/>
    </source>
</evidence>
<reference evidence="2" key="1">
    <citation type="journal article" date="2019" name="Int. J. Syst. Evol. Microbiol.">
        <title>The Global Catalogue of Microorganisms (GCM) 10K type strain sequencing project: providing services to taxonomists for standard genome sequencing and annotation.</title>
        <authorList>
            <consortium name="The Broad Institute Genomics Platform"/>
            <consortium name="The Broad Institute Genome Sequencing Center for Infectious Disease"/>
            <person name="Wu L."/>
            <person name="Ma J."/>
        </authorList>
    </citation>
    <scope>NUCLEOTIDE SEQUENCE [LARGE SCALE GENOMIC DNA]</scope>
    <source>
        <strain evidence="2">CCM 9110</strain>
    </source>
</reference>